<dbReference type="GO" id="GO:0072657">
    <property type="term" value="P:protein localization to membrane"/>
    <property type="evidence" value="ECO:0007669"/>
    <property type="project" value="TreeGrafter"/>
</dbReference>
<feature type="transmembrane region" description="Helical" evidence="7">
    <location>
        <begin position="552"/>
        <end position="578"/>
    </location>
</feature>
<evidence type="ECO:0000256" key="7">
    <source>
        <dbReference type="RuleBase" id="RU363079"/>
    </source>
</evidence>
<evidence type="ECO:0000256" key="5">
    <source>
        <dbReference type="ARBA" id="ARBA00022989"/>
    </source>
</evidence>
<name>A0A7S0GAF1_9STRA</name>
<organism evidence="8">
    <name type="scientific">Proboscia inermis</name>
    <dbReference type="NCBI Taxonomy" id="420281"/>
    <lineage>
        <taxon>Eukaryota</taxon>
        <taxon>Sar</taxon>
        <taxon>Stramenopiles</taxon>
        <taxon>Ochrophyta</taxon>
        <taxon>Bacillariophyta</taxon>
        <taxon>Coscinodiscophyceae</taxon>
        <taxon>Rhizosoleniophycidae</taxon>
        <taxon>Rhizosoleniales</taxon>
        <taxon>Rhizosoleniaceae</taxon>
        <taxon>Proboscia</taxon>
    </lineage>
</organism>
<evidence type="ECO:0000256" key="4">
    <source>
        <dbReference type="ARBA" id="ARBA00022729"/>
    </source>
</evidence>
<keyword evidence="6 7" id="KW-0472">Membrane</keyword>
<keyword evidence="5 7" id="KW-1133">Transmembrane helix</keyword>
<evidence type="ECO:0000256" key="6">
    <source>
        <dbReference type="ARBA" id="ARBA00023136"/>
    </source>
</evidence>
<evidence type="ECO:0000313" key="8">
    <source>
        <dbReference type="EMBL" id="CAD8404946.1"/>
    </source>
</evidence>
<comment type="subcellular location">
    <subcellularLocation>
        <location evidence="1">Membrane</location>
        <topology evidence="1">Multi-pass membrane protein</topology>
    </subcellularLocation>
</comment>
<feature type="transmembrane region" description="Helical" evidence="7">
    <location>
        <begin position="482"/>
        <end position="510"/>
    </location>
</feature>
<reference evidence="8" key="1">
    <citation type="submission" date="2021-01" db="EMBL/GenBank/DDBJ databases">
        <authorList>
            <person name="Corre E."/>
            <person name="Pelletier E."/>
            <person name="Niang G."/>
            <person name="Scheremetjew M."/>
            <person name="Finn R."/>
            <person name="Kale V."/>
            <person name="Holt S."/>
            <person name="Cochrane G."/>
            <person name="Meng A."/>
            <person name="Brown T."/>
            <person name="Cohen L."/>
        </authorList>
    </citation>
    <scope>NUCLEOTIDE SEQUENCE</scope>
    <source>
        <strain evidence="8">CCAP1064/1</strain>
    </source>
</reference>
<feature type="transmembrane region" description="Helical" evidence="7">
    <location>
        <begin position="393"/>
        <end position="416"/>
    </location>
</feature>
<evidence type="ECO:0000256" key="2">
    <source>
        <dbReference type="ARBA" id="ARBA00005227"/>
    </source>
</evidence>
<dbReference type="GO" id="GO:0016020">
    <property type="term" value="C:membrane"/>
    <property type="evidence" value="ECO:0007669"/>
    <property type="project" value="UniProtKB-SubCell"/>
</dbReference>
<sequence>MANENLGEFLAGDRIESSPYLLNMREQMYCEQVCITNLGRAEAQGVSPNKMVRAIRKNYHNNWIVDNLPAASKVEDDKTITTRYWQGFPIGYIDPSDKKAYVHNHVNIEIMYHPVGVTAVDKYRVVRFTVEPFSIDHKYEELDDDDDDEVTTDKAKITNPISSCGALKGTNHTSWNMLRNHKPALASGKTLFTYDVTWVQNDDLPWASRWDIYLSMDDAIPARVHWLSIANSLLIVFVLSAMIAAILIRNLKRDFKRYSRVSTDEEKAEELEEFGWKLVHADVFRPPLQYQMFFCVCCGTGAQLFCMVVLTILFSAIGFLSPSNRGSLIMAQLLTFVALGALNGYVTAVLYKTFKGKSWQNATTFTALFFPGIAFSIFFVLDLFAVHEHSSDAVPFTTIVILLVLWFGISTPLVYLGSYFGYKADVIEFPTNTSSIPRQIPDQPWYMSNLFTLAVGGILPFGACFVELFFILASVWMDQYYYVFGFLLLVFFILVATCAEITVLFCYFQLCGENYHWWWRSFSTAGSTAIWVFGYSVMYFKQLEANSFATYMLYFGYMGLACFGLFLATGCVGVYSALTFNQTIFGSIKID</sequence>
<dbReference type="EMBL" id="HBEL01002257">
    <property type="protein sequence ID" value="CAD8404946.1"/>
    <property type="molecule type" value="Transcribed_RNA"/>
</dbReference>
<dbReference type="AlphaFoldDB" id="A0A7S0GAF1"/>
<feature type="transmembrane region" description="Helical" evidence="7">
    <location>
        <begin position="517"/>
        <end position="540"/>
    </location>
</feature>
<accession>A0A7S0GAF1</accession>
<dbReference type="Pfam" id="PF02990">
    <property type="entry name" value="EMP70"/>
    <property type="match status" value="1"/>
</dbReference>
<protein>
    <recommendedName>
        <fullName evidence="7">Transmembrane 9 superfamily member</fullName>
    </recommendedName>
</protein>
<dbReference type="PANTHER" id="PTHR10766:SF111">
    <property type="entry name" value="TRANSMEMBRANE 9 SUPERFAMILY MEMBER 2"/>
    <property type="match status" value="1"/>
</dbReference>
<comment type="similarity">
    <text evidence="2 7">Belongs to the nonaspanin (TM9SF) (TC 9.A.2) family.</text>
</comment>
<evidence type="ECO:0000256" key="3">
    <source>
        <dbReference type="ARBA" id="ARBA00022692"/>
    </source>
</evidence>
<keyword evidence="4" id="KW-0732">Signal</keyword>
<keyword evidence="3 7" id="KW-0812">Transmembrane</keyword>
<proteinExistence type="inferred from homology"/>
<dbReference type="InterPro" id="IPR004240">
    <property type="entry name" value="EMP70"/>
</dbReference>
<feature type="transmembrane region" description="Helical" evidence="7">
    <location>
        <begin position="329"/>
        <end position="351"/>
    </location>
</feature>
<evidence type="ECO:0000256" key="1">
    <source>
        <dbReference type="ARBA" id="ARBA00004141"/>
    </source>
</evidence>
<dbReference type="GO" id="GO:0005737">
    <property type="term" value="C:cytoplasm"/>
    <property type="evidence" value="ECO:0007669"/>
    <property type="project" value="UniProtKB-ARBA"/>
</dbReference>
<dbReference type="PANTHER" id="PTHR10766">
    <property type="entry name" value="TRANSMEMBRANE 9 SUPERFAMILY PROTEIN"/>
    <property type="match status" value="1"/>
</dbReference>
<feature type="transmembrane region" description="Helical" evidence="7">
    <location>
        <begin position="293"/>
        <end position="317"/>
    </location>
</feature>
<feature type="transmembrane region" description="Helical" evidence="7">
    <location>
        <begin position="363"/>
        <end position="381"/>
    </location>
</feature>
<feature type="transmembrane region" description="Helical" evidence="7">
    <location>
        <begin position="450"/>
        <end position="476"/>
    </location>
</feature>
<feature type="transmembrane region" description="Helical" evidence="7">
    <location>
        <begin position="226"/>
        <end position="248"/>
    </location>
</feature>
<gene>
    <name evidence="8" type="ORF">PINE0816_LOCUS1055</name>
</gene>